<dbReference type="EMBL" id="CM055747">
    <property type="protein sequence ID" value="KAJ7996410.1"/>
    <property type="molecule type" value="Genomic_DNA"/>
</dbReference>
<keyword evidence="2" id="KW-1185">Reference proteome</keyword>
<accession>A0ACC2FYV6</accession>
<dbReference type="Proteomes" id="UP001157502">
    <property type="component" value="Chromosome 20"/>
</dbReference>
<evidence type="ECO:0000313" key="1">
    <source>
        <dbReference type="EMBL" id="KAJ7996410.1"/>
    </source>
</evidence>
<name>A0ACC2FYV6_DALPE</name>
<organism evidence="1 2">
    <name type="scientific">Dallia pectoralis</name>
    <name type="common">Alaska blackfish</name>
    <dbReference type="NCBI Taxonomy" id="75939"/>
    <lineage>
        <taxon>Eukaryota</taxon>
        <taxon>Metazoa</taxon>
        <taxon>Chordata</taxon>
        <taxon>Craniata</taxon>
        <taxon>Vertebrata</taxon>
        <taxon>Euteleostomi</taxon>
        <taxon>Actinopterygii</taxon>
        <taxon>Neopterygii</taxon>
        <taxon>Teleostei</taxon>
        <taxon>Protacanthopterygii</taxon>
        <taxon>Esociformes</taxon>
        <taxon>Umbridae</taxon>
        <taxon>Dallia</taxon>
    </lineage>
</organism>
<reference evidence="1" key="1">
    <citation type="submission" date="2021-05" db="EMBL/GenBank/DDBJ databases">
        <authorList>
            <person name="Pan Q."/>
            <person name="Jouanno E."/>
            <person name="Zahm M."/>
            <person name="Klopp C."/>
            <person name="Cabau C."/>
            <person name="Louis A."/>
            <person name="Berthelot C."/>
            <person name="Parey E."/>
            <person name="Roest Crollius H."/>
            <person name="Montfort J."/>
            <person name="Robinson-Rechavi M."/>
            <person name="Bouchez O."/>
            <person name="Lampietro C."/>
            <person name="Lopez Roques C."/>
            <person name="Donnadieu C."/>
            <person name="Postlethwait J."/>
            <person name="Bobe J."/>
            <person name="Dillon D."/>
            <person name="Chandos A."/>
            <person name="von Hippel F."/>
            <person name="Guiguen Y."/>
        </authorList>
    </citation>
    <scope>NUCLEOTIDE SEQUENCE</scope>
    <source>
        <strain evidence="1">YG-Jan2019</strain>
    </source>
</reference>
<sequence>MTDPADMERVQNALAIQGDTLRGYSIGRAPDWKGDEHIRTCGHANHWEKIQFLPLHSPQVPVVLGYSWLCRHNSPQGYSWMEPILSRPVSPVPLGPSRHTSSEEEMAISSVPREYLSLTGVFNKTQATSLPPHQP</sequence>
<proteinExistence type="predicted"/>
<gene>
    <name evidence="1" type="ORF">DPEC_G00236790</name>
</gene>
<protein>
    <submittedName>
        <fullName evidence="1">Uncharacterized protein</fullName>
    </submittedName>
</protein>
<evidence type="ECO:0000313" key="2">
    <source>
        <dbReference type="Proteomes" id="UP001157502"/>
    </source>
</evidence>
<comment type="caution">
    <text evidence="1">The sequence shown here is derived from an EMBL/GenBank/DDBJ whole genome shotgun (WGS) entry which is preliminary data.</text>
</comment>